<feature type="non-terminal residue" evidence="2">
    <location>
        <position position="1"/>
    </location>
</feature>
<evidence type="ECO:0000313" key="2">
    <source>
        <dbReference type="EMBL" id="KAJ7763797.1"/>
    </source>
</evidence>
<dbReference type="EMBL" id="JARKIB010000029">
    <property type="protein sequence ID" value="KAJ7763797.1"/>
    <property type="molecule type" value="Genomic_DNA"/>
</dbReference>
<feature type="region of interest" description="Disordered" evidence="1">
    <location>
        <begin position="117"/>
        <end position="139"/>
    </location>
</feature>
<comment type="caution">
    <text evidence="2">The sequence shown here is derived from an EMBL/GenBank/DDBJ whole genome shotgun (WGS) entry which is preliminary data.</text>
</comment>
<evidence type="ECO:0000313" key="3">
    <source>
        <dbReference type="Proteomes" id="UP001215598"/>
    </source>
</evidence>
<organism evidence="2 3">
    <name type="scientific">Mycena metata</name>
    <dbReference type="NCBI Taxonomy" id="1033252"/>
    <lineage>
        <taxon>Eukaryota</taxon>
        <taxon>Fungi</taxon>
        <taxon>Dikarya</taxon>
        <taxon>Basidiomycota</taxon>
        <taxon>Agaricomycotina</taxon>
        <taxon>Agaricomycetes</taxon>
        <taxon>Agaricomycetidae</taxon>
        <taxon>Agaricales</taxon>
        <taxon>Marasmiineae</taxon>
        <taxon>Mycenaceae</taxon>
        <taxon>Mycena</taxon>
    </lineage>
</organism>
<feature type="non-terminal residue" evidence="2">
    <location>
        <position position="250"/>
    </location>
</feature>
<name>A0AAD7NK65_9AGAR</name>
<keyword evidence="3" id="KW-1185">Reference proteome</keyword>
<evidence type="ECO:0000256" key="1">
    <source>
        <dbReference type="SAM" id="MobiDB-lite"/>
    </source>
</evidence>
<gene>
    <name evidence="2" type="ORF">B0H16DRAFT_1268304</name>
</gene>
<accession>A0AAD7NK65</accession>
<proteinExistence type="predicted"/>
<sequence>SAAIIDLCTPSPAAPSSVQRPKREIKDEVIDLTLSLPHHKPPPERRVPLQSLANSVGPNPDPSLATLDPVRLGSYFASFELGRDTVFAREAELGHIWRIGQTKRGSDSAIRRITPRCNHYGRTDSGHRPDIDPSDYREGRTNRTGCMAHVNPAAVVGGGVYVTVIDFEHYHPREVPIGGDIPRPPTSEQRQLVKQYAATSNFTRTHLSHILASRFSDHILESRQISNLTNACRKEGRDEVDSFGGDFGAV</sequence>
<feature type="compositionally biased region" description="Basic and acidic residues" evidence="1">
    <location>
        <begin position="121"/>
        <end position="139"/>
    </location>
</feature>
<dbReference type="AlphaFoldDB" id="A0AAD7NK65"/>
<dbReference type="Proteomes" id="UP001215598">
    <property type="component" value="Unassembled WGS sequence"/>
</dbReference>
<protein>
    <recommendedName>
        <fullName evidence="4">FAR1 domain-containing protein</fullName>
    </recommendedName>
</protein>
<reference evidence="2" key="1">
    <citation type="submission" date="2023-03" db="EMBL/GenBank/DDBJ databases">
        <title>Massive genome expansion in bonnet fungi (Mycena s.s.) driven by repeated elements and novel gene families across ecological guilds.</title>
        <authorList>
            <consortium name="Lawrence Berkeley National Laboratory"/>
            <person name="Harder C.B."/>
            <person name="Miyauchi S."/>
            <person name="Viragh M."/>
            <person name="Kuo A."/>
            <person name="Thoen E."/>
            <person name="Andreopoulos B."/>
            <person name="Lu D."/>
            <person name="Skrede I."/>
            <person name="Drula E."/>
            <person name="Henrissat B."/>
            <person name="Morin E."/>
            <person name="Kohler A."/>
            <person name="Barry K."/>
            <person name="LaButti K."/>
            <person name="Morin E."/>
            <person name="Salamov A."/>
            <person name="Lipzen A."/>
            <person name="Mereny Z."/>
            <person name="Hegedus B."/>
            <person name="Baldrian P."/>
            <person name="Stursova M."/>
            <person name="Weitz H."/>
            <person name="Taylor A."/>
            <person name="Grigoriev I.V."/>
            <person name="Nagy L.G."/>
            <person name="Martin F."/>
            <person name="Kauserud H."/>
        </authorList>
    </citation>
    <scope>NUCLEOTIDE SEQUENCE</scope>
    <source>
        <strain evidence="2">CBHHK182m</strain>
    </source>
</reference>
<evidence type="ECO:0008006" key="4">
    <source>
        <dbReference type="Google" id="ProtNLM"/>
    </source>
</evidence>